<proteinExistence type="predicted"/>
<dbReference type="SUPFAM" id="SSF56925">
    <property type="entry name" value="OMPA-like"/>
    <property type="match status" value="1"/>
</dbReference>
<dbReference type="Pfam" id="PF13505">
    <property type="entry name" value="OMP_b-brl"/>
    <property type="match status" value="1"/>
</dbReference>
<evidence type="ECO:0000256" key="1">
    <source>
        <dbReference type="ARBA" id="ARBA00022729"/>
    </source>
</evidence>
<dbReference type="Proteomes" id="UP000078503">
    <property type="component" value="Unassembled WGS sequence"/>
</dbReference>
<dbReference type="InterPro" id="IPR011250">
    <property type="entry name" value="OMP/PagP_B-barrel"/>
</dbReference>
<keyword evidence="4" id="KW-1185">Reference proteome</keyword>
<feature type="domain" description="Outer membrane protein beta-barrel" evidence="2">
    <location>
        <begin position="2"/>
        <end position="194"/>
    </location>
</feature>
<dbReference type="EMBL" id="LVHF01000033">
    <property type="protein sequence ID" value="OAN11616.1"/>
    <property type="molecule type" value="Genomic_DNA"/>
</dbReference>
<evidence type="ECO:0000313" key="4">
    <source>
        <dbReference type="Proteomes" id="UP000078503"/>
    </source>
</evidence>
<evidence type="ECO:0000259" key="2">
    <source>
        <dbReference type="Pfam" id="PF13505"/>
    </source>
</evidence>
<keyword evidence="1" id="KW-0732">Signal</keyword>
<name>A0A178K3D5_9GAMM</name>
<dbReference type="InterPro" id="IPR027385">
    <property type="entry name" value="Beta-barrel_OMP"/>
</dbReference>
<comment type="caution">
    <text evidence="3">The sequence shown here is derived from an EMBL/GenBank/DDBJ whole genome shotgun (WGS) entry which is preliminary data.</text>
</comment>
<dbReference type="AlphaFoldDB" id="A0A178K3D5"/>
<protein>
    <recommendedName>
        <fullName evidence="2">Outer membrane protein beta-barrel domain-containing protein</fullName>
    </recommendedName>
</protein>
<evidence type="ECO:0000313" key="3">
    <source>
        <dbReference type="EMBL" id="OAN11616.1"/>
    </source>
</evidence>
<organism evidence="3 4">
    <name type="scientific">Photobacterium jeanii</name>
    <dbReference type="NCBI Taxonomy" id="858640"/>
    <lineage>
        <taxon>Bacteria</taxon>
        <taxon>Pseudomonadati</taxon>
        <taxon>Pseudomonadota</taxon>
        <taxon>Gammaproteobacteria</taxon>
        <taxon>Vibrionales</taxon>
        <taxon>Vibrionaceae</taxon>
        <taxon>Photobacterium</taxon>
    </lineage>
</organism>
<sequence length="196" mass="21676">MAAMPSFANANNQNVSFKLGTAKHSVDGKKITDSQPVAIGVDYTNYIFPLNSYLDLGFSAGANVAIAYDSKYHRYPVTSTMSVGVSQSIRTDYVTGYFAPVISFKPNDIIDIYARVGASVNYFAMTLEQTTSSYLYSKDRTDTTSDTTAGLYYGGGINFSLGRKVFAGLEYVANKYDVKDEKLNSEMYYAKFGFRY</sequence>
<gene>
    <name evidence="3" type="ORF">A3K86_22130</name>
</gene>
<reference evidence="3 4" key="1">
    <citation type="submission" date="2016-03" db="EMBL/GenBank/DDBJ databases">
        <title>Photobacterium proteolyticum sp. nov. a protease producing bacterium isolated from ocean sediments of Laizhou Bay.</title>
        <authorList>
            <person name="Li Y."/>
        </authorList>
    </citation>
    <scope>NUCLEOTIDE SEQUENCE [LARGE SCALE GENOMIC DNA]</scope>
    <source>
        <strain evidence="3 4">R-40508</strain>
    </source>
</reference>
<accession>A0A178K3D5</accession>
<dbReference type="Gene3D" id="2.40.160.60">
    <property type="entry name" value="Outer membrane protein transport protein (OMPP1/FadL/TodX)"/>
    <property type="match status" value="1"/>
</dbReference>